<dbReference type="Pfam" id="PF07369">
    <property type="entry name" value="DUF1488"/>
    <property type="match status" value="1"/>
</dbReference>
<dbReference type="InterPro" id="IPR036692">
    <property type="entry name" value="Shew3726-like_sf"/>
</dbReference>
<organism evidence="1 2">
    <name type="scientific">Burkholderia plantarii</name>
    <dbReference type="NCBI Taxonomy" id="41899"/>
    <lineage>
        <taxon>Bacteria</taxon>
        <taxon>Pseudomonadati</taxon>
        <taxon>Pseudomonadota</taxon>
        <taxon>Betaproteobacteria</taxon>
        <taxon>Burkholderiales</taxon>
        <taxon>Burkholderiaceae</taxon>
        <taxon>Burkholderia</taxon>
    </lineage>
</organism>
<evidence type="ECO:0000313" key="1">
    <source>
        <dbReference type="EMBL" id="AJK49352.1"/>
    </source>
</evidence>
<dbReference type="SUPFAM" id="SSF160272">
    <property type="entry name" value="Shew3726-like"/>
    <property type="match status" value="1"/>
</dbReference>
<dbReference type="OrthoDB" id="8967044at2"/>
<dbReference type="EMBL" id="CP002581">
    <property type="protein sequence ID" value="AJK49352.1"/>
    <property type="molecule type" value="Genomic_DNA"/>
</dbReference>
<dbReference type="Gene3D" id="3.30.160.140">
    <property type="entry name" value="Shew3726-like"/>
    <property type="match status" value="1"/>
</dbReference>
<reference evidence="2" key="1">
    <citation type="submission" date="2011-03" db="EMBL/GenBank/DDBJ databases">
        <authorList>
            <person name="Voget S."/>
            <person name="Streit W.R."/>
            <person name="Jaeger K.E."/>
            <person name="Daniel R."/>
        </authorList>
    </citation>
    <scope>NUCLEOTIDE SEQUENCE [LARGE SCALE GENOMIC DNA]</scope>
    <source>
        <strain evidence="2">PG1</strain>
    </source>
</reference>
<accession>A0A0B6RVL4</accession>
<dbReference type="HOGENOM" id="CLU_163334_0_0_4"/>
<dbReference type="AlphaFoldDB" id="A0A0B6RVL4"/>
<dbReference type="RefSeq" id="WP_042627818.1">
    <property type="nucleotide sequence ID" value="NZ_BSTO01000001.1"/>
</dbReference>
<dbReference type="Proteomes" id="UP000031838">
    <property type="component" value="Chromosome 2"/>
</dbReference>
<name>A0A0B6RVL4_BURPL</name>
<keyword evidence="2" id="KW-1185">Reference proteome</keyword>
<sequence>MHISFPQELPQYTPADPAIAFPVLIDTTRLRCEISAEALESHFGAASAGEGDLRHAFSAHRDEIEEAARRMIEAAGGRPVKLNSGYFRFCG</sequence>
<dbReference type="KEGG" id="bgp:BGL_2c12830"/>
<protein>
    <recommendedName>
        <fullName evidence="3">Periplasmic protein</fullName>
    </recommendedName>
</protein>
<gene>
    <name evidence="1" type="ORF">BGL_2c12830</name>
</gene>
<evidence type="ECO:0008006" key="3">
    <source>
        <dbReference type="Google" id="ProtNLM"/>
    </source>
</evidence>
<reference evidence="1 2" key="2">
    <citation type="journal article" date="2016" name="Appl. Microbiol. Biotechnol.">
        <title>Mutations improving production and secretion of extracellular lipase by Burkholderia glumae PG1.</title>
        <authorList>
            <person name="Knapp A."/>
            <person name="Voget S."/>
            <person name="Gao R."/>
            <person name="Zaburannyi N."/>
            <person name="Krysciak D."/>
            <person name="Breuer M."/>
            <person name="Hauer B."/>
            <person name="Streit W.R."/>
            <person name="Muller R."/>
            <person name="Daniel R."/>
            <person name="Jaeger K.E."/>
        </authorList>
    </citation>
    <scope>NUCLEOTIDE SEQUENCE [LARGE SCALE GENOMIC DNA]</scope>
    <source>
        <strain evidence="1 2">PG1</strain>
    </source>
</reference>
<proteinExistence type="predicted"/>
<evidence type="ECO:0000313" key="2">
    <source>
        <dbReference type="Proteomes" id="UP000031838"/>
    </source>
</evidence>
<dbReference type="InterPro" id="IPR009962">
    <property type="entry name" value="DUF1488"/>
</dbReference>
<dbReference type="KEGG" id="bpla:bpln_2g13620"/>